<dbReference type="STRING" id="411154.GFO_1848"/>
<evidence type="ECO:0000313" key="3">
    <source>
        <dbReference type="Proteomes" id="UP000000755"/>
    </source>
</evidence>
<keyword evidence="1" id="KW-1133">Transmembrane helix</keyword>
<keyword evidence="1" id="KW-0472">Membrane</keyword>
<proteinExistence type="predicted"/>
<dbReference type="Proteomes" id="UP000000755">
    <property type="component" value="Chromosome"/>
</dbReference>
<dbReference type="HOGENOM" id="CLU_3025920_0_0_10"/>
<organism evidence="2 3">
    <name type="scientific">Christiangramia forsetii (strain DSM 17595 / CGMCC 1.15422 / KT0803)</name>
    <name type="common">Gramella forsetii</name>
    <dbReference type="NCBI Taxonomy" id="411154"/>
    <lineage>
        <taxon>Bacteria</taxon>
        <taxon>Pseudomonadati</taxon>
        <taxon>Bacteroidota</taxon>
        <taxon>Flavobacteriia</taxon>
        <taxon>Flavobacteriales</taxon>
        <taxon>Flavobacteriaceae</taxon>
        <taxon>Christiangramia</taxon>
    </lineage>
</organism>
<accession>A0M2H3</accession>
<dbReference type="KEGG" id="gfo:GFO_1848"/>
<dbReference type="EMBL" id="CU207366">
    <property type="protein sequence ID" value="CAL66818.1"/>
    <property type="molecule type" value="Genomic_DNA"/>
</dbReference>
<feature type="transmembrane region" description="Helical" evidence="1">
    <location>
        <begin position="12"/>
        <end position="29"/>
    </location>
</feature>
<name>A0M2H3_CHRFK</name>
<keyword evidence="1" id="KW-0812">Transmembrane</keyword>
<reference evidence="2 3" key="1">
    <citation type="journal article" date="2006" name="Environ. Microbiol.">
        <title>Whole genome analysis of the marine Bacteroidetes'Gramella forsetii' reveals adaptations to degradation of polymeric organic matter.</title>
        <authorList>
            <person name="Bauer M."/>
            <person name="Kube M."/>
            <person name="Teeling H."/>
            <person name="Richter M."/>
            <person name="Lombardot T."/>
            <person name="Allers E."/>
            <person name="Wuerdemann C.A."/>
            <person name="Quast C."/>
            <person name="Kuhl H."/>
            <person name="Knaust F."/>
            <person name="Woebken D."/>
            <person name="Bischof K."/>
            <person name="Mussmann M."/>
            <person name="Choudhuri J.V."/>
            <person name="Meyer F."/>
            <person name="Reinhardt R."/>
            <person name="Amann R.I."/>
            <person name="Gloeckner F.O."/>
        </authorList>
    </citation>
    <scope>NUCLEOTIDE SEQUENCE [LARGE SCALE GENOMIC DNA]</scope>
    <source>
        <strain evidence="2 3">KT0803</strain>
    </source>
</reference>
<protein>
    <submittedName>
        <fullName evidence="2">Uncharacterized protein</fullName>
    </submittedName>
</protein>
<gene>
    <name evidence="2" type="ordered locus">GFO_1848</name>
</gene>
<dbReference type="AlphaFoldDB" id="A0M2H3"/>
<sequence>MKVNSYSKLKPTGCCFTMIYVLLAIPSILKVDEMISTKTEKLYTRRSRKRLEIDK</sequence>
<evidence type="ECO:0000313" key="2">
    <source>
        <dbReference type="EMBL" id="CAL66818.1"/>
    </source>
</evidence>
<evidence type="ECO:0000256" key="1">
    <source>
        <dbReference type="SAM" id="Phobius"/>
    </source>
</evidence>